<comment type="caution">
    <text evidence="1">The sequence shown here is derived from an EMBL/GenBank/DDBJ whole genome shotgun (WGS) entry which is preliminary data.</text>
</comment>
<dbReference type="AlphaFoldDB" id="A0A1V4A9I1"/>
<dbReference type="RefSeq" id="WP_179120149.1">
    <property type="nucleotide sequence ID" value="NZ_CP045178.1"/>
</dbReference>
<organism evidence="1 2">
    <name type="scientific">Streptomyces tsukubensis</name>
    <dbReference type="NCBI Taxonomy" id="83656"/>
    <lineage>
        <taxon>Bacteria</taxon>
        <taxon>Bacillati</taxon>
        <taxon>Actinomycetota</taxon>
        <taxon>Actinomycetes</taxon>
        <taxon>Kitasatosporales</taxon>
        <taxon>Streptomycetaceae</taxon>
        <taxon>Streptomyces</taxon>
    </lineage>
</organism>
<accession>A0A1V4A9I1</accession>
<proteinExistence type="predicted"/>
<protein>
    <submittedName>
        <fullName evidence="1">TIGR02677 family protein</fullName>
    </submittedName>
</protein>
<dbReference type="InterPro" id="IPR013493">
    <property type="entry name" value="CHP02677"/>
</dbReference>
<dbReference type="EMBL" id="MVFC01000008">
    <property type="protein sequence ID" value="OON80156.1"/>
    <property type="molecule type" value="Genomic_DNA"/>
</dbReference>
<keyword evidence="2" id="KW-1185">Reference proteome</keyword>
<gene>
    <name evidence="1" type="ORF">B1H18_13385</name>
</gene>
<name>A0A1V4A9I1_9ACTN</name>
<sequence>MPPVNDGADDASLHETPAELGDGRMPLVLYLVLKNARYYRLIVDVLMEEEARLGIHLPVAVIEERVRTRLAASGHTGHLPPVDTLLADLHVNGNVDRIYSTRRKNTVQEYMRKDHYYQLTPQGAQLHREVLRIDRELGATGALQSAMLPAVLQALDELTELLARESFDPSRTYAAYHRLTSGFSDLSENAKLFVQGLNRSLETNGTLQIDAFLAYKDVVVRYLNTFTLVLERHTPHITAGIEAAEQAGLNERFAELAAVDASPVLGQSPETLTVRHSQGLARQWQGLRSWFHGDAERLPVTEILQERAAEAVSQIMQIVQQINDRRFRRINRAADLTTLARWFDNAPTEQYTSTLWRAAFGMNPARHLGQTHPLDDDADHLPHATWWNDTPAPVSARVRHHGPRAAVGAPPRIADTRAAKRHLAARRAQHQKTRDDAETALAARGAMRLSALPDLPEPEAVLLLACLTTGLSARPGKDGSRRARSRDGRLLIVLAPPATPTAAATLTLPHGQLAVADFELTIQPRTGAHP</sequence>
<dbReference type="Proteomes" id="UP000190539">
    <property type="component" value="Unassembled WGS sequence"/>
</dbReference>
<dbReference type="NCBIfam" id="TIGR02677">
    <property type="entry name" value="TIGR02677 family protein"/>
    <property type="match status" value="1"/>
</dbReference>
<evidence type="ECO:0000313" key="1">
    <source>
        <dbReference type="EMBL" id="OON80156.1"/>
    </source>
</evidence>
<dbReference type="Pfam" id="PF09660">
    <property type="entry name" value="DUF2397"/>
    <property type="match status" value="1"/>
</dbReference>
<evidence type="ECO:0000313" key="2">
    <source>
        <dbReference type="Proteomes" id="UP000190539"/>
    </source>
</evidence>
<reference evidence="1 2" key="1">
    <citation type="submission" date="2017-02" db="EMBL/GenBank/DDBJ databases">
        <title>Draft Genome Sequence of Streptomyces tsukubaensis F601, a Producer of the immunosuppressant tacrolimus FK506.</title>
        <authorList>
            <person name="Zong G."/>
            <person name="Zhong C."/>
            <person name="Fu J."/>
            <person name="Qin R."/>
            <person name="Cao G."/>
        </authorList>
    </citation>
    <scope>NUCLEOTIDE SEQUENCE [LARGE SCALE GENOMIC DNA]</scope>
    <source>
        <strain evidence="1 2">F601</strain>
    </source>
</reference>
<dbReference type="STRING" id="83656.B1H18_13385"/>